<gene>
    <name evidence="2" type="ORF">PIB30_078425</name>
</gene>
<feature type="compositionally biased region" description="Acidic residues" evidence="1">
    <location>
        <begin position="20"/>
        <end position="30"/>
    </location>
</feature>
<comment type="caution">
    <text evidence="2">The sequence shown here is derived from an EMBL/GenBank/DDBJ whole genome shotgun (WGS) entry which is preliminary data.</text>
</comment>
<keyword evidence="3" id="KW-1185">Reference proteome</keyword>
<protein>
    <submittedName>
        <fullName evidence="2">Uncharacterized protein</fullName>
    </submittedName>
</protein>
<proteinExistence type="predicted"/>
<evidence type="ECO:0000256" key="1">
    <source>
        <dbReference type="SAM" id="MobiDB-lite"/>
    </source>
</evidence>
<feature type="region of interest" description="Disordered" evidence="1">
    <location>
        <begin position="1"/>
        <end position="42"/>
    </location>
</feature>
<dbReference type="Proteomes" id="UP001341840">
    <property type="component" value="Unassembled WGS sequence"/>
</dbReference>
<organism evidence="2 3">
    <name type="scientific">Stylosanthes scabra</name>
    <dbReference type="NCBI Taxonomy" id="79078"/>
    <lineage>
        <taxon>Eukaryota</taxon>
        <taxon>Viridiplantae</taxon>
        <taxon>Streptophyta</taxon>
        <taxon>Embryophyta</taxon>
        <taxon>Tracheophyta</taxon>
        <taxon>Spermatophyta</taxon>
        <taxon>Magnoliopsida</taxon>
        <taxon>eudicotyledons</taxon>
        <taxon>Gunneridae</taxon>
        <taxon>Pentapetalae</taxon>
        <taxon>rosids</taxon>
        <taxon>fabids</taxon>
        <taxon>Fabales</taxon>
        <taxon>Fabaceae</taxon>
        <taxon>Papilionoideae</taxon>
        <taxon>50 kb inversion clade</taxon>
        <taxon>dalbergioids sensu lato</taxon>
        <taxon>Dalbergieae</taxon>
        <taxon>Pterocarpus clade</taxon>
        <taxon>Stylosanthes</taxon>
    </lineage>
</organism>
<feature type="compositionally biased region" description="Pro residues" evidence="1">
    <location>
        <begin position="10"/>
        <end position="19"/>
    </location>
</feature>
<evidence type="ECO:0000313" key="3">
    <source>
        <dbReference type="Proteomes" id="UP001341840"/>
    </source>
</evidence>
<dbReference type="EMBL" id="JASCZI010061498">
    <property type="protein sequence ID" value="MED6138861.1"/>
    <property type="molecule type" value="Genomic_DNA"/>
</dbReference>
<evidence type="ECO:0000313" key="2">
    <source>
        <dbReference type="EMBL" id="MED6138861.1"/>
    </source>
</evidence>
<sequence>MRAGSSSAPQDPPLHPPAPPEDDDADYDEGDTFKGRSNSHGTWDEFDKVEAMRDLRLEKAVSRKYAVIRMTTDHRLLLYVLSYVFLPRKSNHGTSTEEDLLILWAIIKEKQIH</sequence>
<reference evidence="2 3" key="1">
    <citation type="journal article" date="2023" name="Plants (Basel)">
        <title>Bridging the Gap: Combining Genomics and Transcriptomics Approaches to Understand Stylosanthes scabra, an Orphan Legume from the Brazilian Caatinga.</title>
        <authorList>
            <person name="Ferreira-Neto J.R.C."/>
            <person name="da Silva M.D."/>
            <person name="Binneck E."/>
            <person name="de Melo N.F."/>
            <person name="da Silva R.H."/>
            <person name="de Melo A.L.T.M."/>
            <person name="Pandolfi V."/>
            <person name="Bustamante F.O."/>
            <person name="Brasileiro-Vidal A.C."/>
            <person name="Benko-Iseppon A.M."/>
        </authorList>
    </citation>
    <scope>NUCLEOTIDE SEQUENCE [LARGE SCALE GENOMIC DNA]</scope>
    <source>
        <tissue evidence="2">Leaves</tissue>
    </source>
</reference>
<accession>A0ABU6SR04</accession>
<name>A0ABU6SR04_9FABA</name>